<evidence type="ECO:0000256" key="10">
    <source>
        <dbReference type="ARBA" id="ARBA00023237"/>
    </source>
</evidence>
<dbReference type="GO" id="GO:0009279">
    <property type="term" value="C:cell outer membrane"/>
    <property type="evidence" value="ECO:0007669"/>
    <property type="project" value="UniProtKB-SubCell"/>
</dbReference>
<evidence type="ECO:0000256" key="4">
    <source>
        <dbReference type="ARBA" id="ARBA00022496"/>
    </source>
</evidence>
<dbReference type="CDD" id="cd01347">
    <property type="entry name" value="ligand_gated_channel"/>
    <property type="match status" value="1"/>
</dbReference>
<dbReference type="InterPro" id="IPR036942">
    <property type="entry name" value="Beta-barrel_TonB_sf"/>
</dbReference>
<feature type="domain" description="TonB-dependent receptor-like beta-barrel" evidence="14">
    <location>
        <begin position="274"/>
        <end position="699"/>
    </location>
</feature>
<dbReference type="Gene3D" id="2.40.170.20">
    <property type="entry name" value="TonB-dependent receptor, beta-barrel domain"/>
    <property type="match status" value="1"/>
</dbReference>
<dbReference type="PANTHER" id="PTHR32552">
    <property type="entry name" value="FERRICHROME IRON RECEPTOR-RELATED"/>
    <property type="match status" value="1"/>
</dbReference>
<evidence type="ECO:0000256" key="11">
    <source>
        <dbReference type="PROSITE-ProRule" id="PRU01360"/>
    </source>
</evidence>
<dbReference type="Pfam" id="PF00593">
    <property type="entry name" value="TonB_dep_Rec_b-barrel"/>
    <property type="match status" value="1"/>
</dbReference>
<organism evidence="16 17">
    <name type="scientific">Gimibacter soli</name>
    <dbReference type="NCBI Taxonomy" id="3024400"/>
    <lineage>
        <taxon>Bacteria</taxon>
        <taxon>Pseudomonadati</taxon>
        <taxon>Pseudomonadota</taxon>
        <taxon>Alphaproteobacteria</taxon>
        <taxon>Kordiimonadales</taxon>
        <taxon>Temperatibacteraceae</taxon>
        <taxon>Gimibacter</taxon>
    </lineage>
</organism>
<evidence type="ECO:0000259" key="14">
    <source>
        <dbReference type="Pfam" id="PF00593"/>
    </source>
</evidence>
<dbReference type="SUPFAM" id="SSF56935">
    <property type="entry name" value="Porins"/>
    <property type="match status" value="1"/>
</dbReference>
<evidence type="ECO:0000256" key="8">
    <source>
        <dbReference type="ARBA" id="ARBA00023077"/>
    </source>
</evidence>
<dbReference type="PANTHER" id="PTHR32552:SF81">
    <property type="entry name" value="TONB-DEPENDENT OUTER MEMBRANE RECEPTOR"/>
    <property type="match status" value="1"/>
</dbReference>
<keyword evidence="5 11" id="KW-0812">Transmembrane</keyword>
<keyword evidence="2 11" id="KW-0813">Transport</keyword>
<gene>
    <name evidence="16" type="ORF">PH603_12075</name>
</gene>
<keyword evidence="8 12" id="KW-0798">TonB box</keyword>
<evidence type="ECO:0000256" key="9">
    <source>
        <dbReference type="ARBA" id="ARBA00023136"/>
    </source>
</evidence>
<keyword evidence="16" id="KW-0675">Receptor</keyword>
<dbReference type="PROSITE" id="PS52016">
    <property type="entry name" value="TONB_DEPENDENT_REC_3"/>
    <property type="match status" value="1"/>
</dbReference>
<dbReference type="EMBL" id="CP116805">
    <property type="protein sequence ID" value="WCL53273.1"/>
    <property type="molecule type" value="Genomic_DNA"/>
</dbReference>
<evidence type="ECO:0000313" key="17">
    <source>
        <dbReference type="Proteomes" id="UP001217500"/>
    </source>
</evidence>
<keyword evidence="10 11" id="KW-0998">Cell outer membrane</keyword>
<evidence type="ECO:0000256" key="13">
    <source>
        <dbReference type="SAM" id="SignalP"/>
    </source>
</evidence>
<evidence type="ECO:0000259" key="15">
    <source>
        <dbReference type="Pfam" id="PF07715"/>
    </source>
</evidence>
<evidence type="ECO:0000256" key="5">
    <source>
        <dbReference type="ARBA" id="ARBA00022692"/>
    </source>
</evidence>
<dbReference type="InterPro" id="IPR000531">
    <property type="entry name" value="Beta-barrel_TonB"/>
</dbReference>
<dbReference type="AlphaFoldDB" id="A0AAE9XLU7"/>
<comment type="subcellular location">
    <subcellularLocation>
        <location evidence="1 11">Cell outer membrane</location>
        <topology evidence="1 11">Multi-pass membrane protein</topology>
    </subcellularLocation>
</comment>
<keyword evidence="6" id="KW-0408">Iron</keyword>
<evidence type="ECO:0000256" key="6">
    <source>
        <dbReference type="ARBA" id="ARBA00023004"/>
    </source>
</evidence>
<reference evidence="16" key="1">
    <citation type="submission" date="2023-01" db="EMBL/GenBank/DDBJ databases">
        <title>The genome sequence of Kordiimonadaceae bacterium 6D33.</title>
        <authorList>
            <person name="Liu Y."/>
        </authorList>
    </citation>
    <scope>NUCLEOTIDE SEQUENCE</scope>
    <source>
        <strain evidence="16">6D33</strain>
    </source>
</reference>
<dbReference type="Pfam" id="PF07715">
    <property type="entry name" value="Plug"/>
    <property type="match status" value="1"/>
</dbReference>
<name>A0AAE9XLU7_9PROT</name>
<protein>
    <submittedName>
        <fullName evidence="16">TonB-dependent receptor</fullName>
    </submittedName>
</protein>
<dbReference type="KEGG" id="gso:PH603_12075"/>
<dbReference type="InterPro" id="IPR039426">
    <property type="entry name" value="TonB-dep_rcpt-like"/>
</dbReference>
<evidence type="ECO:0000256" key="7">
    <source>
        <dbReference type="ARBA" id="ARBA00023065"/>
    </source>
</evidence>
<dbReference type="Proteomes" id="UP001217500">
    <property type="component" value="Chromosome"/>
</dbReference>
<evidence type="ECO:0000256" key="1">
    <source>
        <dbReference type="ARBA" id="ARBA00004571"/>
    </source>
</evidence>
<evidence type="ECO:0000256" key="3">
    <source>
        <dbReference type="ARBA" id="ARBA00022452"/>
    </source>
</evidence>
<sequence>MRNFIQLYSTTAVIAVALASAPALGADAGDDDVLFDEIIVTANKREQSLRDVPGSISAVGQSDLKALSAQSLSDYITRVPGVVFNDYQPGVSEVVIRGIASTTYHEANQATTGYYLNQIPLIEPGFPLVIPDVDAFDLKQVEVLRGPQGTLFGSSSLGGAINYVVNEADASGYAAAFEGTVSSTRRAGEASYAIKAMANIPIVSDQLALRVTALQRDDAGYLDNLGTGEDGSNDLTVRGVRGSLVWTPSAETTVSVLSMYQEYGLDDQTYALFDMDRYERSTNVDEYQDTQFFLNSLTIEQDFDFATLTLVGSHTEKENDLAFDDSVFLGMDPRTDTAQLSGSAGKSKTDYLEARLTSNSESALSWIIGANYTKLKSNSTDGVRIPGIAAYIDNNPGEFGDQPSSVIAPDDFTQRTVSSNEVKELALFGEASYDFTEALTLTLGGRVFEYKSTPRLQFLPNAALIDPFDYQPGADKKSDFIPKVSLTYKPTDNFMAYALYSEGFRIGGVNVYAIAAGTPLTFESDTTKNYEIGTRFDLLDKVLSFDISAYHIKWDNIQARLFTPVTFNAYTTNGGGAKVDGVELTAVLRPTDNVSFSTNLTYTDARLSDLLPDSFAVGGGYAEGSRLPGSSEWMMSNQLDFSFEDVALKPRFGIAHRYLSDAPVAFGAVLEKGGYHLVDLNASFEVKEGLEVVLFAKNIFDEYGILNAPFSFAGAVTRPRTIGATLRFALN</sequence>
<evidence type="ECO:0000256" key="12">
    <source>
        <dbReference type="RuleBase" id="RU003357"/>
    </source>
</evidence>
<accession>A0AAE9XLU7</accession>
<evidence type="ECO:0000313" key="16">
    <source>
        <dbReference type="EMBL" id="WCL53273.1"/>
    </source>
</evidence>
<keyword evidence="17" id="KW-1185">Reference proteome</keyword>
<dbReference type="InterPro" id="IPR012910">
    <property type="entry name" value="Plug_dom"/>
</dbReference>
<proteinExistence type="inferred from homology"/>
<dbReference type="GO" id="GO:0006826">
    <property type="term" value="P:iron ion transport"/>
    <property type="evidence" value="ECO:0007669"/>
    <property type="project" value="UniProtKB-KW"/>
</dbReference>
<keyword evidence="9 11" id="KW-0472">Membrane</keyword>
<keyword evidence="13" id="KW-0732">Signal</keyword>
<feature type="domain" description="TonB-dependent receptor plug" evidence="15">
    <location>
        <begin position="49"/>
        <end position="160"/>
    </location>
</feature>
<feature type="chain" id="PRO_5042093339" evidence="13">
    <location>
        <begin position="26"/>
        <end position="731"/>
    </location>
</feature>
<keyword evidence="7" id="KW-0406">Ion transport</keyword>
<comment type="similarity">
    <text evidence="11 12">Belongs to the TonB-dependent receptor family.</text>
</comment>
<evidence type="ECO:0000256" key="2">
    <source>
        <dbReference type="ARBA" id="ARBA00022448"/>
    </source>
</evidence>
<keyword evidence="4" id="KW-0410">Iron transport</keyword>
<dbReference type="RefSeq" id="WP_289502785.1">
    <property type="nucleotide sequence ID" value="NZ_CP116805.1"/>
</dbReference>
<feature type="signal peptide" evidence="13">
    <location>
        <begin position="1"/>
        <end position="25"/>
    </location>
</feature>
<keyword evidence="3 11" id="KW-1134">Transmembrane beta strand</keyword>